<proteinExistence type="predicted"/>
<evidence type="ECO:0000256" key="1">
    <source>
        <dbReference type="ARBA" id="ARBA00005104"/>
    </source>
</evidence>
<sequence length="240" mass="25767">MTDLQTAHVEASAELRDFYRDAPAGVRANMIFSADGAAAFGGRAGPLSSPADQRLLRELRGYADVVLVGAGTVRAERYGPVRLSEDLLTERRAQRRPALPPIAVVSQTGRLPDSMFTDPTQQAILITSAVAAEQHRLITDSRRRVLIAGRDTVDIAAALAALADQGMPRVLCEGGPTLLHEIVEADLLTEICVTLAPQLAGSQPVGSAAPSRLSVPSQLRLRHALIHDGYLFTRYSRDEA</sequence>
<dbReference type="Proteomes" id="UP000282551">
    <property type="component" value="Chromosome"/>
</dbReference>
<dbReference type="GO" id="GO:0009231">
    <property type="term" value="P:riboflavin biosynthetic process"/>
    <property type="evidence" value="ECO:0007669"/>
    <property type="project" value="InterPro"/>
</dbReference>
<dbReference type="InterPro" id="IPR050765">
    <property type="entry name" value="Riboflavin_Biosynth_HTPR"/>
</dbReference>
<evidence type="ECO:0000256" key="3">
    <source>
        <dbReference type="ARBA" id="ARBA00023002"/>
    </source>
</evidence>
<dbReference type="PANTHER" id="PTHR38011">
    <property type="entry name" value="DIHYDROFOLATE REDUCTASE FAMILY PROTEIN (AFU_ORTHOLOGUE AFUA_8G06820)"/>
    <property type="match status" value="1"/>
</dbReference>
<evidence type="ECO:0000256" key="2">
    <source>
        <dbReference type="ARBA" id="ARBA00022857"/>
    </source>
</evidence>
<keyword evidence="3" id="KW-0560">Oxidoreductase</keyword>
<dbReference type="Pfam" id="PF01872">
    <property type="entry name" value="RibD_C"/>
    <property type="match status" value="1"/>
</dbReference>
<keyword evidence="2" id="KW-0521">NADP</keyword>
<accession>A0A448IDK4</accession>
<dbReference type="InterPro" id="IPR024072">
    <property type="entry name" value="DHFR-like_dom_sf"/>
</dbReference>
<dbReference type="PANTHER" id="PTHR38011:SF7">
    <property type="entry name" value="2,5-DIAMINO-6-RIBOSYLAMINO-4(3H)-PYRIMIDINONE 5'-PHOSPHATE REDUCTASE"/>
    <property type="match status" value="1"/>
</dbReference>
<protein>
    <submittedName>
        <fullName evidence="5">Riboflavin biosynthesis protein RibD</fullName>
    </submittedName>
</protein>
<dbReference type="AlphaFoldDB" id="A0A448IDK4"/>
<evidence type="ECO:0000259" key="4">
    <source>
        <dbReference type="Pfam" id="PF01872"/>
    </source>
</evidence>
<dbReference type="SUPFAM" id="SSF53597">
    <property type="entry name" value="Dihydrofolate reductase-like"/>
    <property type="match status" value="1"/>
</dbReference>
<evidence type="ECO:0000313" key="6">
    <source>
        <dbReference type="Proteomes" id="UP000282551"/>
    </source>
</evidence>
<dbReference type="InterPro" id="IPR002734">
    <property type="entry name" value="RibDG_C"/>
</dbReference>
<comment type="pathway">
    <text evidence="1">Cofactor biosynthesis; riboflavin biosynthesis.</text>
</comment>
<evidence type="ECO:0000313" key="5">
    <source>
        <dbReference type="EMBL" id="VEG50501.1"/>
    </source>
</evidence>
<name>A0A448IDK4_MYCCI</name>
<keyword evidence="6" id="KW-1185">Reference proteome</keyword>
<dbReference type="EMBL" id="LR134355">
    <property type="protein sequence ID" value="VEG50501.1"/>
    <property type="molecule type" value="Genomic_DNA"/>
</dbReference>
<dbReference type="NCBIfam" id="NF010663">
    <property type="entry name" value="PRK14059.1-1"/>
    <property type="match status" value="1"/>
</dbReference>
<feature type="domain" description="Bacterial bifunctional deaminase-reductase C-terminal" evidence="4">
    <location>
        <begin position="26"/>
        <end position="204"/>
    </location>
</feature>
<reference evidence="5 6" key="1">
    <citation type="submission" date="2018-12" db="EMBL/GenBank/DDBJ databases">
        <authorList>
            <consortium name="Pathogen Informatics"/>
        </authorList>
    </citation>
    <scope>NUCLEOTIDE SEQUENCE [LARGE SCALE GENOMIC DNA]</scope>
    <source>
        <strain evidence="5 6">NCTC10485</strain>
    </source>
</reference>
<dbReference type="RefSeq" id="WP_126336034.1">
    <property type="nucleotide sequence ID" value="NZ_AP022604.1"/>
</dbReference>
<dbReference type="Gene3D" id="3.40.430.10">
    <property type="entry name" value="Dihydrofolate Reductase, subunit A"/>
    <property type="match status" value="1"/>
</dbReference>
<dbReference type="GO" id="GO:0008703">
    <property type="term" value="F:5-amino-6-(5-phosphoribosylamino)uracil reductase activity"/>
    <property type="evidence" value="ECO:0007669"/>
    <property type="project" value="InterPro"/>
</dbReference>
<gene>
    <name evidence="5" type="ORF">NCTC10485_04819</name>
</gene>
<dbReference type="OrthoDB" id="5243299at2"/>
<organism evidence="5 6">
    <name type="scientific">Mycolicibacterium chitae</name>
    <name type="common">Mycobacterium chitae</name>
    <dbReference type="NCBI Taxonomy" id="1792"/>
    <lineage>
        <taxon>Bacteria</taxon>
        <taxon>Bacillati</taxon>
        <taxon>Actinomycetota</taxon>
        <taxon>Actinomycetes</taxon>
        <taxon>Mycobacteriales</taxon>
        <taxon>Mycobacteriaceae</taxon>
        <taxon>Mycolicibacterium</taxon>
    </lineage>
</organism>